<evidence type="ECO:0000256" key="1">
    <source>
        <dbReference type="ARBA" id="ARBA00004651"/>
    </source>
</evidence>
<gene>
    <name evidence="11" type="ORF">AUCHE_02_00440</name>
</gene>
<feature type="transmembrane region" description="Helical" evidence="10">
    <location>
        <begin position="90"/>
        <end position="110"/>
    </location>
</feature>
<evidence type="ECO:0000256" key="4">
    <source>
        <dbReference type="ARBA" id="ARBA00022475"/>
    </source>
</evidence>
<evidence type="ECO:0000256" key="9">
    <source>
        <dbReference type="NCBIfam" id="TIGR03810"/>
    </source>
</evidence>
<keyword evidence="7 10" id="KW-1133">Transmembrane helix</keyword>
<dbReference type="eggNOG" id="COG0531">
    <property type="taxonomic scope" value="Bacteria"/>
</dbReference>
<feature type="transmembrane region" description="Helical" evidence="10">
    <location>
        <begin position="301"/>
        <end position="334"/>
    </location>
</feature>
<feature type="transmembrane region" description="Helical" evidence="10">
    <location>
        <begin position="226"/>
        <end position="246"/>
    </location>
</feature>
<feature type="transmembrane region" description="Helical" evidence="10">
    <location>
        <begin position="54"/>
        <end position="78"/>
    </location>
</feature>
<evidence type="ECO:0000256" key="10">
    <source>
        <dbReference type="SAM" id="Phobius"/>
    </source>
</evidence>
<dbReference type="Proteomes" id="UP000008495">
    <property type="component" value="Unassembled WGS sequence"/>
</dbReference>
<evidence type="ECO:0000313" key="11">
    <source>
        <dbReference type="EMBL" id="GAB76683.1"/>
    </source>
</evidence>
<keyword evidence="3" id="KW-0813">Transport</keyword>
<evidence type="ECO:0000256" key="5">
    <source>
        <dbReference type="ARBA" id="ARBA00022692"/>
    </source>
</evidence>
<evidence type="ECO:0000256" key="3">
    <source>
        <dbReference type="ARBA" id="ARBA00022448"/>
    </source>
</evidence>
<dbReference type="NCBIfam" id="TIGR00905">
    <property type="entry name" value="2A0302"/>
    <property type="match status" value="1"/>
</dbReference>
<dbReference type="AlphaFoldDB" id="K6V3M4"/>
<keyword evidence="6" id="KW-0029">Amino-acid transport</keyword>
<feature type="transmembrane region" description="Helical" evidence="10">
    <location>
        <begin position="473"/>
        <end position="497"/>
    </location>
</feature>
<evidence type="ECO:0000256" key="2">
    <source>
        <dbReference type="ARBA" id="ARBA00008220"/>
    </source>
</evidence>
<feature type="transmembrane region" description="Helical" evidence="10">
    <location>
        <begin position="165"/>
        <end position="190"/>
    </location>
</feature>
<dbReference type="NCBIfam" id="TIGR03810">
    <property type="entry name" value="arg_ornith_anti"/>
    <property type="match status" value="1"/>
</dbReference>
<keyword evidence="12" id="KW-1185">Reference proteome</keyword>
<feature type="transmembrane region" description="Helical" evidence="10">
    <location>
        <begin position="417"/>
        <end position="437"/>
    </location>
</feature>
<sequence>MTSSTPQSTVSDSLPTGTDNRLRLGALIALVVGSMIGGGIFAMPRQMAQSASPIPLLIGWTITGVGMLTLAFVFQNLASRKPDVDGGVYGYARAGFGSYIGFNSAWGYWISAWLGNVGYLVFLFTALGELIPLFGGENKVPAVIGASVVLWATTWLCIRGVQEAAFVNTVVTIAKVVPLLMFIVIGAVAFKSGIFTADIWGTNTSVPSGPDNEIAPLGSALEQVKGMMLVTVWVFIGIEGASVFSARASKRSDVGKATVIGFLGVLALLVLVNVISYGLMAQAQLAGVKDPALGQLLVSVVGPWGGTLIALGLAISLLGALLSWTLLCAEILALPAQDKVMPQVLGKLNPKGAPAGALLITAVCEQIFLIWSTTNKDAYDALILLASSLILIPYLLSTAYQLKLAMSGETYEQEQSARVKAMVIGGISTIYAVWLLYAAGPKYLLLSALFYVIGAAVYIPSRRAAGEKPFTGGEIVLFIAIAIAAVAGAVSLANGAITL</sequence>
<comment type="subcellular location">
    <subcellularLocation>
        <location evidence="1">Cell membrane</location>
        <topology evidence="1">Multi-pass membrane protein</topology>
    </subcellularLocation>
</comment>
<dbReference type="Gene3D" id="1.20.1740.10">
    <property type="entry name" value="Amino acid/polyamine transporter I"/>
    <property type="match status" value="1"/>
</dbReference>
<dbReference type="STRING" id="100225.SAMN05421595_1816"/>
<comment type="caution">
    <text evidence="11">The sequence shown here is derived from an EMBL/GenBank/DDBJ whole genome shotgun (WGS) entry which is preliminary data.</text>
</comment>
<keyword evidence="8 10" id="KW-0472">Membrane</keyword>
<feature type="transmembrane region" description="Helical" evidence="10">
    <location>
        <begin position="443"/>
        <end position="461"/>
    </location>
</feature>
<keyword evidence="4" id="KW-1003">Cell membrane</keyword>
<dbReference type="EMBL" id="BAGZ01000002">
    <property type="protein sequence ID" value="GAB76683.1"/>
    <property type="molecule type" value="Genomic_DNA"/>
</dbReference>
<organism evidence="11 12">
    <name type="scientific">Austwickia chelonae NBRC 105200</name>
    <dbReference type="NCBI Taxonomy" id="1184607"/>
    <lineage>
        <taxon>Bacteria</taxon>
        <taxon>Bacillati</taxon>
        <taxon>Actinomycetota</taxon>
        <taxon>Actinomycetes</taxon>
        <taxon>Micrococcales</taxon>
        <taxon>Dermatophilaceae</taxon>
        <taxon>Austwickia</taxon>
    </lineage>
</organism>
<accession>K6V3M4</accession>
<evidence type="ECO:0000256" key="7">
    <source>
        <dbReference type="ARBA" id="ARBA00022989"/>
    </source>
</evidence>
<name>K6V3M4_9MICO</name>
<proteinExistence type="inferred from homology"/>
<dbReference type="GO" id="GO:0005886">
    <property type="term" value="C:plasma membrane"/>
    <property type="evidence" value="ECO:0007669"/>
    <property type="project" value="UniProtKB-SubCell"/>
</dbReference>
<dbReference type="PIRSF" id="PIRSF006060">
    <property type="entry name" value="AA_transporter"/>
    <property type="match status" value="1"/>
</dbReference>
<dbReference type="InterPro" id="IPR050367">
    <property type="entry name" value="APC_superfamily"/>
</dbReference>
<dbReference type="OrthoDB" id="3185104at2"/>
<evidence type="ECO:0000256" key="8">
    <source>
        <dbReference type="ARBA" id="ARBA00023136"/>
    </source>
</evidence>
<dbReference type="InterPro" id="IPR022461">
    <property type="entry name" value="Arg/Orn_antiprt_ArcD"/>
</dbReference>
<feature type="transmembrane region" description="Helical" evidence="10">
    <location>
        <begin position="117"/>
        <end position="134"/>
    </location>
</feature>
<protein>
    <recommendedName>
        <fullName evidence="9">Arginine-ornithine antiporter</fullName>
    </recommendedName>
</protein>
<keyword evidence="5 10" id="KW-0812">Transmembrane</keyword>
<feature type="transmembrane region" description="Helical" evidence="10">
    <location>
        <begin position="355"/>
        <end position="372"/>
    </location>
</feature>
<dbReference type="PANTHER" id="PTHR42770">
    <property type="entry name" value="AMINO ACID TRANSPORTER-RELATED"/>
    <property type="match status" value="1"/>
</dbReference>
<reference evidence="11 12" key="1">
    <citation type="submission" date="2012-08" db="EMBL/GenBank/DDBJ databases">
        <title>Whole genome shotgun sequence of Austwickia chelonae NBRC 105200.</title>
        <authorList>
            <person name="Yoshida I."/>
            <person name="Hosoyama A."/>
            <person name="Tsuchikane K."/>
            <person name="Katsumata H."/>
            <person name="Ando Y."/>
            <person name="Ohji S."/>
            <person name="Hamada M."/>
            <person name="Tamura T."/>
            <person name="Yamazoe A."/>
            <person name="Yamazaki S."/>
            <person name="Fujita N."/>
        </authorList>
    </citation>
    <scope>NUCLEOTIDE SEQUENCE [LARGE SCALE GENOMIC DNA]</scope>
    <source>
        <strain evidence="11 12">NBRC 105200</strain>
    </source>
</reference>
<dbReference type="Pfam" id="PF13520">
    <property type="entry name" value="AA_permease_2"/>
    <property type="match status" value="1"/>
</dbReference>
<dbReference type="InterPro" id="IPR004754">
    <property type="entry name" value="Amino_acid_antiprt"/>
</dbReference>
<feature type="transmembrane region" description="Helical" evidence="10">
    <location>
        <begin position="258"/>
        <end position="281"/>
    </location>
</feature>
<feature type="transmembrane region" description="Helical" evidence="10">
    <location>
        <begin position="22"/>
        <end position="42"/>
    </location>
</feature>
<evidence type="ECO:0000256" key="6">
    <source>
        <dbReference type="ARBA" id="ARBA00022970"/>
    </source>
</evidence>
<dbReference type="PANTHER" id="PTHR42770:SF4">
    <property type="entry name" value="ARGININE_ORNITHINE ANTIPORTER-RELATED"/>
    <property type="match status" value="1"/>
</dbReference>
<dbReference type="InterPro" id="IPR002293">
    <property type="entry name" value="AA/rel_permease1"/>
</dbReference>
<dbReference type="GO" id="GO:0006527">
    <property type="term" value="P:L-arginine catabolic process"/>
    <property type="evidence" value="ECO:0007669"/>
    <property type="project" value="UniProtKB-UniRule"/>
</dbReference>
<feature type="transmembrane region" description="Helical" evidence="10">
    <location>
        <begin position="378"/>
        <end position="396"/>
    </location>
</feature>
<feature type="transmembrane region" description="Helical" evidence="10">
    <location>
        <begin position="140"/>
        <end position="158"/>
    </location>
</feature>
<dbReference type="GO" id="GO:1903826">
    <property type="term" value="P:L-arginine transmembrane transport"/>
    <property type="evidence" value="ECO:0007669"/>
    <property type="project" value="InterPro"/>
</dbReference>
<comment type="similarity">
    <text evidence="2">Belongs to the amino acid-polyamine-organocation (APC) superfamily. Basic amino acid/polyamine antiporter (APA) (TC 2.A.3.2) family.</text>
</comment>
<dbReference type="RefSeq" id="WP_006501434.1">
    <property type="nucleotide sequence ID" value="NZ_BAGZ01000002.1"/>
</dbReference>
<dbReference type="GO" id="GO:0043858">
    <property type="term" value="F:arginine:ornithine antiporter activity"/>
    <property type="evidence" value="ECO:0007669"/>
    <property type="project" value="UniProtKB-UniRule"/>
</dbReference>
<evidence type="ECO:0000313" key="12">
    <source>
        <dbReference type="Proteomes" id="UP000008495"/>
    </source>
</evidence>